<dbReference type="EMBL" id="JACT01000010">
    <property type="protein sequence ID" value="KMS51198.1"/>
    <property type="molecule type" value="Genomic_DNA"/>
</dbReference>
<dbReference type="STRING" id="1420583.V473_11250"/>
<dbReference type="Proteomes" id="UP000052232">
    <property type="component" value="Unassembled WGS sequence"/>
</dbReference>
<sequence>MKVETRQTIERQIARKAAEGLIAGGYAVSVYDGEEIALEASTDVKAIMAAMFATDEDYLFAMKPDEAGKMERQGYARFIYGNEGWDVMSDYTTNLESELAGAKAEADKLETRHG</sequence>
<keyword evidence="2" id="KW-1185">Reference proteome</keyword>
<evidence type="ECO:0000313" key="1">
    <source>
        <dbReference type="EMBL" id="KMS51198.1"/>
    </source>
</evidence>
<gene>
    <name evidence="1" type="ORF">V473_11250</name>
</gene>
<comment type="caution">
    <text evidence="1">The sequence shown here is derived from an EMBL/GenBank/DDBJ whole genome shotgun (WGS) entry which is preliminary data.</text>
</comment>
<dbReference type="PATRIC" id="fig|1420583.3.peg.4544"/>
<dbReference type="AlphaFoldDB" id="A0A0J7XJ90"/>
<organism evidence="1 2">
    <name type="scientific">Sphingobium cupriresistens LL01</name>
    <dbReference type="NCBI Taxonomy" id="1420583"/>
    <lineage>
        <taxon>Bacteria</taxon>
        <taxon>Pseudomonadati</taxon>
        <taxon>Pseudomonadota</taxon>
        <taxon>Alphaproteobacteria</taxon>
        <taxon>Sphingomonadales</taxon>
        <taxon>Sphingomonadaceae</taxon>
        <taxon>Sphingobium</taxon>
    </lineage>
</organism>
<dbReference type="RefSeq" id="WP_014194368.1">
    <property type="nucleotide sequence ID" value="NZ_KQ130441.1"/>
</dbReference>
<reference evidence="1 2" key="1">
    <citation type="journal article" date="2015" name="G3 (Bethesda)">
        <title>Insights into Ongoing Evolution of the Hexachlorocyclohexane Catabolic Pathway from Comparative Genomics of Ten Sphingomonadaceae Strains.</title>
        <authorList>
            <person name="Pearce S.L."/>
            <person name="Oakeshott J.G."/>
            <person name="Pandey G."/>
        </authorList>
    </citation>
    <scope>NUCLEOTIDE SEQUENCE [LARGE SCALE GENOMIC DNA]</scope>
    <source>
        <strain evidence="1 2">LL01</strain>
    </source>
</reference>
<accession>A0A0J7XJ90</accession>
<proteinExistence type="predicted"/>
<protein>
    <submittedName>
        <fullName evidence="1">Uncharacterized protein</fullName>
    </submittedName>
</protein>
<evidence type="ECO:0000313" key="2">
    <source>
        <dbReference type="Proteomes" id="UP000052232"/>
    </source>
</evidence>
<name>A0A0J7XJ90_9SPHN</name>